<evidence type="ECO:0000313" key="8">
    <source>
        <dbReference type="EMBL" id="EEN58855.1"/>
    </source>
</evidence>
<evidence type="ECO:0000256" key="1">
    <source>
        <dbReference type="ARBA" id="ARBA00004141"/>
    </source>
</evidence>
<reference evidence="8" key="1">
    <citation type="journal article" date="2008" name="Nature">
        <title>The amphioxus genome and the evolution of the chordate karyotype.</title>
        <authorList>
            <consortium name="US DOE Joint Genome Institute (JGI-PGF)"/>
            <person name="Putnam N.H."/>
            <person name="Butts T."/>
            <person name="Ferrier D.E.K."/>
            <person name="Furlong R.F."/>
            <person name="Hellsten U."/>
            <person name="Kawashima T."/>
            <person name="Robinson-Rechavi M."/>
            <person name="Shoguchi E."/>
            <person name="Terry A."/>
            <person name="Yu J.-K."/>
            <person name="Benito-Gutierrez E.L."/>
            <person name="Dubchak I."/>
            <person name="Garcia-Fernandez J."/>
            <person name="Gibson-Brown J.J."/>
            <person name="Grigoriev I.V."/>
            <person name="Horton A.C."/>
            <person name="de Jong P.J."/>
            <person name="Jurka J."/>
            <person name="Kapitonov V.V."/>
            <person name="Kohara Y."/>
            <person name="Kuroki Y."/>
            <person name="Lindquist E."/>
            <person name="Lucas S."/>
            <person name="Osoegawa K."/>
            <person name="Pennacchio L.A."/>
            <person name="Salamov A.A."/>
            <person name="Satou Y."/>
            <person name="Sauka-Spengler T."/>
            <person name="Schmutz J."/>
            <person name="Shin-I T."/>
            <person name="Toyoda A."/>
            <person name="Bronner-Fraser M."/>
            <person name="Fujiyama A."/>
            <person name="Holland L.Z."/>
            <person name="Holland P.W.H."/>
            <person name="Satoh N."/>
            <person name="Rokhsar D.S."/>
        </authorList>
    </citation>
    <scope>NUCLEOTIDE SEQUENCE [LARGE SCALE GENOMIC DNA]</scope>
    <source>
        <strain evidence="8">S238N-H82</strain>
        <tissue evidence="8">Testes</tissue>
    </source>
</reference>
<evidence type="ECO:0000256" key="5">
    <source>
        <dbReference type="PROSITE-ProRule" id="PRU00581"/>
    </source>
</evidence>
<dbReference type="STRING" id="7739.C3YLB8"/>
<feature type="transmembrane region" description="Helical" evidence="6">
    <location>
        <begin position="154"/>
        <end position="177"/>
    </location>
</feature>
<protein>
    <submittedName>
        <fullName evidence="10">CKLF-like MARVEL transmembrane domain-containing protein 4</fullName>
    </submittedName>
</protein>
<dbReference type="InterPro" id="IPR008253">
    <property type="entry name" value="Marvel"/>
</dbReference>
<dbReference type="OrthoDB" id="10028364at2759"/>
<proteinExistence type="predicted"/>
<dbReference type="GO" id="GO:0016020">
    <property type="term" value="C:membrane"/>
    <property type="evidence" value="ECO:0000318"/>
    <property type="project" value="GO_Central"/>
</dbReference>
<feature type="transmembrane region" description="Helical" evidence="6">
    <location>
        <begin position="67"/>
        <end position="89"/>
    </location>
</feature>
<dbReference type="AlphaFoldDB" id="C3YLB8"/>
<keyword evidence="2 5" id="KW-0812">Transmembrane</keyword>
<dbReference type="RefSeq" id="XP_035678212.1">
    <property type="nucleotide sequence ID" value="XM_035822319.1"/>
</dbReference>
<dbReference type="InterPro" id="IPR050578">
    <property type="entry name" value="MARVEL-CKLF_proteins"/>
</dbReference>
<accession>C3YLB8</accession>
<evidence type="ECO:0000313" key="10">
    <source>
        <dbReference type="RefSeq" id="XP_035678212.1"/>
    </source>
</evidence>
<reference evidence="9" key="2">
    <citation type="journal article" date="2020" name="Nat. Ecol. Evol.">
        <title>Deeply conserved synteny resolves early events in vertebrate evolution.</title>
        <authorList>
            <person name="Simakov O."/>
            <person name="Marletaz F."/>
            <person name="Yue J.X."/>
            <person name="O'Connell B."/>
            <person name="Jenkins J."/>
            <person name="Brandt A."/>
            <person name="Calef R."/>
            <person name="Tung C.H."/>
            <person name="Huang T.K."/>
            <person name="Schmutz J."/>
            <person name="Satoh N."/>
            <person name="Yu J.K."/>
            <person name="Putnam N.H."/>
            <person name="Green R.E."/>
            <person name="Rokhsar D.S."/>
        </authorList>
    </citation>
    <scope>NUCLEOTIDE SEQUENCE [LARGE SCALE GENOMIC DNA]</scope>
    <source>
        <strain evidence="9">S238N-H82</strain>
    </source>
</reference>
<dbReference type="eggNOG" id="KOG4788">
    <property type="taxonomic scope" value="Eukaryota"/>
</dbReference>
<evidence type="ECO:0000313" key="9">
    <source>
        <dbReference type="Proteomes" id="UP000001554"/>
    </source>
</evidence>
<dbReference type="PANTHER" id="PTHR22776">
    <property type="entry name" value="MARVEL-CONTAINING POTENTIAL LIPID RAFT-ASSOCIATED PROTEIN"/>
    <property type="match status" value="1"/>
</dbReference>
<name>C3YLB8_BRAFL</name>
<dbReference type="PROSITE" id="PS51225">
    <property type="entry name" value="MARVEL"/>
    <property type="match status" value="1"/>
</dbReference>
<dbReference type="PANTHER" id="PTHR22776:SF89">
    <property type="entry name" value="CKLF-LIKE MARVEL TRANSMEMBRANE DOMAIN-CONTAINING PROTEIN 7"/>
    <property type="match status" value="1"/>
</dbReference>
<dbReference type="EMBL" id="GG666527">
    <property type="protein sequence ID" value="EEN58855.1"/>
    <property type="molecule type" value="Genomic_DNA"/>
</dbReference>
<evidence type="ECO:0000256" key="6">
    <source>
        <dbReference type="SAM" id="Phobius"/>
    </source>
</evidence>
<comment type="subcellular location">
    <subcellularLocation>
        <location evidence="1">Membrane</location>
        <topology evidence="1">Multi-pass membrane protein</topology>
    </subcellularLocation>
</comment>
<dbReference type="GeneID" id="118417000"/>
<feature type="transmembrane region" description="Helical" evidence="6">
    <location>
        <begin position="95"/>
        <end position="116"/>
    </location>
</feature>
<feature type="transmembrane region" description="Helical" evidence="6">
    <location>
        <begin position="128"/>
        <end position="148"/>
    </location>
</feature>
<dbReference type="Pfam" id="PF01284">
    <property type="entry name" value="MARVEL"/>
    <property type="match status" value="1"/>
</dbReference>
<dbReference type="OMA" id="ELITCIV"/>
<gene>
    <name evidence="10" type="primary">LOC118417000</name>
    <name evidence="8" type="ORF">BRAFLDRAFT_99183</name>
</gene>
<reference evidence="10" key="3">
    <citation type="submission" date="2025-04" db="UniProtKB">
        <authorList>
            <consortium name="RefSeq"/>
        </authorList>
    </citation>
    <scope>IDENTIFICATION</scope>
    <source>
        <strain evidence="10">S238N-H82</strain>
        <tissue evidence="10">Testes</tissue>
    </source>
</reference>
<sequence length="208" mass="22358">MSQNAGVGTGYREGTASYSTVTTEADQDSPYSPTTTTLTTTQSGWGLTCDLSYCRTFPGITKIVQMVLALVAFIVAEAASCSFGCGQGAFRFFEFVTITSFLVVLVIFLCMATTAYQKVTIVHWPLTELITCIVCVLAYLIASSVLAANVNDGAGGGAVGFGFLSLLAFVAGGYFAFREWQDEARPRLPVNRRGNYVPAEENEENEDL</sequence>
<dbReference type="Proteomes" id="UP000001554">
    <property type="component" value="Chromosome 6"/>
</dbReference>
<feature type="domain" description="MARVEL" evidence="7">
    <location>
        <begin position="53"/>
        <end position="181"/>
    </location>
</feature>
<evidence type="ECO:0000259" key="7">
    <source>
        <dbReference type="PROSITE" id="PS51225"/>
    </source>
</evidence>
<evidence type="ECO:0000256" key="2">
    <source>
        <dbReference type="ARBA" id="ARBA00022692"/>
    </source>
</evidence>
<keyword evidence="3 6" id="KW-1133">Transmembrane helix</keyword>
<dbReference type="KEGG" id="bfo:118417000"/>
<dbReference type="InParanoid" id="C3YLB8"/>
<organism>
    <name type="scientific">Branchiostoma floridae</name>
    <name type="common">Florida lancelet</name>
    <name type="synonym">Amphioxus</name>
    <dbReference type="NCBI Taxonomy" id="7739"/>
    <lineage>
        <taxon>Eukaryota</taxon>
        <taxon>Metazoa</taxon>
        <taxon>Chordata</taxon>
        <taxon>Cephalochordata</taxon>
        <taxon>Leptocardii</taxon>
        <taxon>Amphioxiformes</taxon>
        <taxon>Branchiostomatidae</taxon>
        <taxon>Branchiostoma</taxon>
    </lineage>
</organism>
<keyword evidence="9" id="KW-1185">Reference proteome</keyword>
<evidence type="ECO:0000256" key="3">
    <source>
        <dbReference type="ARBA" id="ARBA00022989"/>
    </source>
</evidence>
<keyword evidence="4 5" id="KW-0472">Membrane</keyword>
<evidence type="ECO:0000256" key="4">
    <source>
        <dbReference type="ARBA" id="ARBA00023136"/>
    </source>
</evidence>